<dbReference type="InterPro" id="IPR015067">
    <property type="entry name" value="DUF1893_TM1506-like"/>
</dbReference>
<name>A0A9D9DU10_9BACT</name>
<dbReference type="InterPro" id="IPR037081">
    <property type="entry name" value="Hyp_TM1506"/>
</dbReference>
<dbReference type="EMBL" id="JADIMZ010000115">
    <property type="protein sequence ID" value="MBO8433197.1"/>
    <property type="molecule type" value="Genomic_DNA"/>
</dbReference>
<comment type="caution">
    <text evidence="1">The sequence shown here is derived from an EMBL/GenBank/DDBJ whole genome shotgun (WGS) entry which is preliminary data.</text>
</comment>
<evidence type="ECO:0000313" key="2">
    <source>
        <dbReference type="Proteomes" id="UP000823612"/>
    </source>
</evidence>
<dbReference type="SUPFAM" id="SSF53927">
    <property type="entry name" value="Cytidine deaminase-like"/>
    <property type="match status" value="1"/>
</dbReference>
<evidence type="ECO:0000313" key="1">
    <source>
        <dbReference type="EMBL" id="MBO8433197.1"/>
    </source>
</evidence>
<reference evidence="1" key="1">
    <citation type="submission" date="2020-10" db="EMBL/GenBank/DDBJ databases">
        <authorList>
            <person name="Gilroy R."/>
        </authorList>
    </citation>
    <scope>NUCLEOTIDE SEQUENCE</scope>
    <source>
        <strain evidence="1">2889</strain>
    </source>
</reference>
<gene>
    <name evidence="1" type="ORF">IAB08_07910</name>
</gene>
<proteinExistence type="predicted"/>
<sequence>MDDREKVECVRLLHELGCSCVLSNGKNRWVGRERGVKDLLYLLESDPVQLRGAFVADKVVGKAAASLMILGGIAELHTRILSLPASWLLRQYGIPYQAEHLVPHIINRAGNDWCPLEKRCFFAESPEACLWRIEAFLRTLKS</sequence>
<dbReference type="InterPro" id="IPR016193">
    <property type="entry name" value="Cytidine_deaminase-like"/>
</dbReference>
<dbReference type="AlphaFoldDB" id="A0A9D9DU10"/>
<dbReference type="GO" id="GO:0003824">
    <property type="term" value="F:catalytic activity"/>
    <property type="evidence" value="ECO:0007669"/>
    <property type="project" value="InterPro"/>
</dbReference>
<dbReference type="Pfam" id="PF08973">
    <property type="entry name" value="TM1506"/>
    <property type="match status" value="1"/>
</dbReference>
<reference evidence="1" key="2">
    <citation type="journal article" date="2021" name="PeerJ">
        <title>Extensive microbial diversity within the chicken gut microbiome revealed by metagenomics and culture.</title>
        <authorList>
            <person name="Gilroy R."/>
            <person name="Ravi A."/>
            <person name="Getino M."/>
            <person name="Pursley I."/>
            <person name="Horton D.L."/>
            <person name="Alikhan N.F."/>
            <person name="Baker D."/>
            <person name="Gharbi K."/>
            <person name="Hall N."/>
            <person name="Watson M."/>
            <person name="Adriaenssens E.M."/>
            <person name="Foster-Nyarko E."/>
            <person name="Jarju S."/>
            <person name="Secka A."/>
            <person name="Antonio M."/>
            <person name="Oren A."/>
            <person name="Chaudhuri R.R."/>
            <person name="La Ragione R."/>
            <person name="Hildebrand F."/>
            <person name="Pallen M.J."/>
        </authorList>
    </citation>
    <scope>NUCLEOTIDE SEQUENCE</scope>
    <source>
        <strain evidence="1">2889</strain>
    </source>
</reference>
<protein>
    <submittedName>
        <fullName evidence="1">DUF1893 domain-containing protein</fullName>
    </submittedName>
</protein>
<accession>A0A9D9DU10</accession>
<dbReference type="Proteomes" id="UP000823612">
    <property type="component" value="Unassembled WGS sequence"/>
</dbReference>
<dbReference type="Gene3D" id="3.40.140.30">
    <property type="entry name" value="Hypothetical protein TM1506"/>
    <property type="match status" value="1"/>
</dbReference>
<organism evidence="1 2">
    <name type="scientific">Candidatus Pullibacteroides excrementavium</name>
    <dbReference type="NCBI Taxonomy" id="2840905"/>
    <lineage>
        <taxon>Bacteria</taxon>
        <taxon>Pseudomonadati</taxon>
        <taxon>Bacteroidota</taxon>
        <taxon>Bacteroidia</taxon>
        <taxon>Bacteroidales</taxon>
        <taxon>Candidatus Pullibacteroides</taxon>
    </lineage>
</organism>